<dbReference type="OrthoDB" id="1010903at2759"/>
<comment type="caution">
    <text evidence="1">The sequence shown here is derived from an EMBL/GenBank/DDBJ whole genome shotgun (WGS) entry which is preliminary data.</text>
</comment>
<accession>A0A9D3ZJ60</accession>
<reference evidence="1 2" key="1">
    <citation type="journal article" date="2021" name="Plant Biotechnol. J.">
        <title>Multi-omics assisted identification of the key and species-specific regulatory components of drought-tolerant mechanisms in Gossypium stocksii.</title>
        <authorList>
            <person name="Yu D."/>
            <person name="Ke L."/>
            <person name="Zhang D."/>
            <person name="Wu Y."/>
            <person name="Sun Y."/>
            <person name="Mei J."/>
            <person name="Sun J."/>
            <person name="Sun Y."/>
        </authorList>
    </citation>
    <scope>NUCLEOTIDE SEQUENCE [LARGE SCALE GENOMIC DNA]</scope>
    <source>
        <strain evidence="2">cv. E1</strain>
        <tissue evidence="1">Leaf</tissue>
    </source>
</reference>
<evidence type="ECO:0000313" key="2">
    <source>
        <dbReference type="Proteomes" id="UP000828251"/>
    </source>
</evidence>
<protein>
    <submittedName>
        <fullName evidence="1">Uncharacterized protein</fullName>
    </submittedName>
</protein>
<dbReference type="EMBL" id="JAIQCV010000012">
    <property type="protein sequence ID" value="KAH1039104.1"/>
    <property type="molecule type" value="Genomic_DNA"/>
</dbReference>
<dbReference type="AlphaFoldDB" id="A0A9D3ZJ60"/>
<evidence type="ECO:0000313" key="1">
    <source>
        <dbReference type="EMBL" id="KAH1039104.1"/>
    </source>
</evidence>
<sequence length="77" mass="8708">MEKGNSRGKQMANVTMGFEHVTTTPKFKRHKVSAVRDFSPGCGRGATMDFKLIRQITVDQGKYCLIFGSDDYEYLVL</sequence>
<organism evidence="1 2">
    <name type="scientific">Gossypium stocksii</name>
    <dbReference type="NCBI Taxonomy" id="47602"/>
    <lineage>
        <taxon>Eukaryota</taxon>
        <taxon>Viridiplantae</taxon>
        <taxon>Streptophyta</taxon>
        <taxon>Embryophyta</taxon>
        <taxon>Tracheophyta</taxon>
        <taxon>Spermatophyta</taxon>
        <taxon>Magnoliopsida</taxon>
        <taxon>eudicotyledons</taxon>
        <taxon>Gunneridae</taxon>
        <taxon>Pentapetalae</taxon>
        <taxon>rosids</taxon>
        <taxon>malvids</taxon>
        <taxon>Malvales</taxon>
        <taxon>Malvaceae</taxon>
        <taxon>Malvoideae</taxon>
        <taxon>Gossypium</taxon>
    </lineage>
</organism>
<name>A0A9D3ZJ60_9ROSI</name>
<dbReference type="Proteomes" id="UP000828251">
    <property type="component" value="Unassembled WGS sequence"/>
</dbReference>
<gene>
    <name evidence="1" type="ORF">J1N35_040847</name>
</gene>
<keyword evidence="2" id="KW-1185">Reference proteome</keyword>
<proteinExistence type="predicted"/>